<evidence type="ECO:0008006" key="3">
    <source>
        <dbReference type="Google" id="ProtNLM"/>
    </source>
</evidence>
<sequence>MNTEIIDAGRDISGGYKVDVSRGENVDRVSSEWFSRPDDERYLSLDDLFASVKGRAERSRTRTVESAAIRVEAHRDDPQKAGPCSAGRG</sequence>
<dbReference type="Proteomes" id="UP000294835">
    <property type="component" value="Unassembled WGS sequence"/>
</dbReference>
<keyword evidence="2" id="KW-1185">Reference proteome</keyword>
<accession>A0A4R2PSG8</accession>
<gene>
    <name evidence="1" type="ORF">EV662_12413</name>
</gene>
<evidence type="ECO:0000313" key="2">
    <source>
        <dbReference type="Proteomes" id="UP000294835"/>
    </source>
</evidence>
<proteinExistence type="predicted"/>
<comment type="caution">
    <text evidence="1">The sequence shown here is derived from an EMBL/GenBank/DDBJ whole genome shotgun (WGS) entry which is preliminary data.</text>
</comment>
<reference evidence="1 2" key="1">
    <citation type="submission" date="2019-03" db="EMBL/GenBank/DDBJ databases">
        <title>Genomic Encyclopedia of Type Strains, Phase IV (KMG-IV): sequencing the most valuable type-strain genomes for metagenomic binning, comparative biology and taxonomic classification.</title>
        <authorList>
            <person name="Goeker M."/>
        </authorList>
    </citation>
    <scope>NUCLEOTIDE SEQUENCE [LARGE SCALE GENOMIC DNA]</scope>
    <source>
        <strain evidence="1 2">DSM 18063</strain>
    </source>
</reference>
<dbReference type="EMBL" id="SLXP01000024">
    <property type="protein sequence ID" value="TCP38034.1"/>
    <property type="molecule type" value="Genomic_DNA"/>
</dbReference>
<protein>
    <recommendedName>
        <fullName evidence="3">DUF932 domain-containing protein</fullName>
    </recommendedName>
</protein>
<evidence type="ECO:0000313" key="1">
    <source>
        <dbReference type="EMBL" id="TCP38034.1"/>
    </source>
</evidence>
<name>A0A4R2PSG8_9RHOB</name>
<dbReference type="AlphaFoldDB" id="A0A4R2PSG8"/>
<organism evidence="1 2">
    <name type="scientific">Rhodovulum marinum</name>
    <dbReference type="NCBI Taxonomy" id="320662"/>
    <lineage>
        <taxon>Bacteria</taxon>
        <taxon>Pseudomonadati</taxon>
        <taxon>Pseudomonadota</taxon>
        <taxon>Alphaproteobacteria</taxon>
        <taxon>Rhodobacterales</taxon>
        <taxon>Paracoccaceae</taxon>
        <taxon>Rhodovulum</taxon>
    </lineage>
</organism>